<feature type="transmembrane region" description="Helical" evidence="6">
    <location>
        <begin position="40"/>
        <end position="62"/>
    </location>
</feature>
<evidence type="ECO:0000256" key="5">
    <source>
        <dbReference type="ARBA" id="ARBA00023136"/>
    </source>
</evidence>
<feature type="transmembrane region" description="Helical" evidence="6">
    <location>
        <begin position="68"/>
        <end position="91"/>
    </location>
</feature>
<sequence length="188" mass="20644">MALSVSRDLSVNTSPNYVEEKLEDKQKGLQESIEKGEPKIFGVSQIVIGLMIISYSIPLLLFSDNTMILYLGVPWWSAVMSIISGAAAITLEKNATMKTFSTCLAISCVAIIISAIAVILYYADIASNPATECQMGQRDRCDHRHYATLFSRGIKITISVVALVQTAVSSAFTLILYNQMRKFTGYTV</sequence>
<evidence type="ECO:0000256" key="2">
    <source>
        <dbReference type="ARBA" id="ARBA00009565"/>
    </source>
</evidence>
<feature type="transmembrane region" description="Helical" evidence="6">
    <location>
        <begin position="156"/>
        <end position="177"/>
    </location>
</feature>
<feature type="non-terminal residue" evidence="7">
    <location>
        <position position="188"/>
    </location>
</feature>
<protein>
    <recommendedName>
        <fullName evidence="9">Membrane-spanning 4-domains subfamily A member 12</fullName>
    </recommendedName>
</protein>
<dbReference type="Pfam" id="PF04103">
    <property type="entry name" value="CD20"/>
    <property type="match status" value="1"/>
</dbReference>
<name>A0A553QJ53_9TELE</name>
<gene>
    <name evidence="7" type="ORF">DNTS_001678</name>
</gene>
<dbReference type="OrthoDB" id="8936163at2759"/>
<dbReference type="InterPro" id="IPR007237">
    <property type="entry name" value="CD20-like"/>
</dbReference>
<evidence type="ECO:0000256" key="1">
    <source>
        <dbReference type="ARBA" id="ARBA00004141"/>
    </source>
</evidence>
<evidence type="ECO:0008006" key="9">
    <source>
        <dbReference type="Google" id="ProtNLM"/>
    </source>
</evidence>
<evidence type="ECO:0000256" key="6">
    <source>
        <dbReference type="SAM" id="Phobius"/>
    </source>
</evidence>
<organism evidence="7 8">
    <name type="scientific">Danionella cerebrum</name>
    <dbReference type="NCBI Taxonomy" id="2873325"/>
    <lineage>
        <taxon>Eukaryota</taxon>
        <taxon>Metazoa</taxon>
        <taxon>Chordata</taxon>
        <taxon>Craniata</taxon>
        <taxon>Vertebrata</taxon>
        <taxon>Euteleostomi</taxon>
        <taxon>Actinopterygii</taxon>
        <taxon>Neopterygii</taxon>
        <taxon>Teleostei</taxon>
        <taxon>Ostariophysi</taxon>
        <taxon>Cypriniformes</taxon>
        <taxon>Danionidae</taxon>
        <taxon>Danioninae</taxon>
        <taxon>Danionella</taxon>
    </lineage>
</organism>
<dbReference type="EMBL" id="SRMA01025887">
    <property type="protein sequence ID" value="TRY89957.1"/>
    <property type="molecule type" value="Genomic_DNA"/>
</dbReference>
<comment type="subcellular location">
    <subcellularLocation>
        <location evidence="1">Membrane</location>
        <topology evidence="1">Multi-pass membrane protein</topology>
    </subcellularLocation>
</comment>
<keyword evidence="5 6" id="KW-0472">Membrane</keyword>
<feature type="transmembrane region" description="Helical" evidence="6">
    <location>
        <begin position="103"/>
        <end position="123"/>
    </location>
</feature>
<evidence type="ECO:0000256" key="4">
    <source>
        <dbReference type="ARBA" id="ARBA00022989"/>
    </source>
</evidence>
<evidence type="ECO:0000313" key="8">
    <source>
        <dbReference type="Proteomes" id="UP000316079"/>
    </source>
</evidence>
<dbReference type="PANTHER" id="PTHR23320:SF129">
    <property type="entry name" value="MEMBRANE-SPANNING 4-DOMAINS SUBFAMILY A MEMBER 15"/>
    <property type="match status" value="1"/>
</dbReference>
<comment type="caution">
    <text evidence="7">The sequence shown here is derived from an EMBL/GenBank/DDBJ whole genome shotgun (WGS) entry which is preliminary data.</text>
</comment>
<keyword evidence="8" id="KW-1185">Reference proteome</keyword>
<dbReference type="GO" id="GO:0016020">
    <property type="term" value="C:membrane"/>
    <property type="evidence" value="ECO:0007669"/>
    <property type="project" value="UniProtKB-SubCell"/>
</dbReference>
<keyword evidence="3 6" id="KW-0812">Transmembrane</keyword>
<proteinExistence type="inferred from homology"/>
<keyword evidence="4 6" id="KW-1133">Transmembrane helix</keyword>
<evidence type="ECO:0000313" key="7">
    <source>
        <dbReference type="EMBL" id="TRY89957.1"/>
    </source>
</evidence>
<evidence type="ECO:0000256" key="3">
    <source>
        <dbReference type="ARBA" id="ARBA00022692"/>
    </source>
</evidence>
<dbReference type="Proteomes" id="UP000316079">
    <property type="component" value="Unassembled WGS sequence"/>
</dbReference>
<dbReference type="PANTHER" id="PTHR23320">
    <property type="entry name" value="MEMBRANE-SPANNING 4-DOMAINS SUBFAMILY A MS4A -RELATED"/>
    <property type="match status" value="1"/>
</dbReference>
<dbReference type="STRING" id="623744.A0A553QJ53"/>
<dbReference type="InterPro" id="IPR030417">
    <property type="entry name" value="MS4A"/>
</dbReference>
<comment type="similarity">
    <text evidence="2">Belongs to the MS4A family.</text>
</comment>
<accession>A0A553QJ53</accession>
<dbReference type="AlphaFoldDB" id="A0A553QJ53"/>
<reference evidence="7 8" key="1">
    <citation type="journal article" date="2019" name="Sci. Data">
        <title>Hybrid genome assembly and annotation of Danionella translucida.</title>
        <authorList>
            <person name="Kadobianskyi M."/>
            <person name="Schulze L."/>
            <person name="Schuelke M."/>
            <person name="Judkewitz B."/>
        </authorList>
    </citation>
    <scope>NUCLEOTIDE SEQUENCE [LARGE SCALE GENOMIC DNA]</scope>
    <source>
        <strain evidence="7 8">Bolton</strain>
    </source>
</reference>